<feature type="transmembrane region" description="Helical" evidence="1">
    <location>
        <begin position="121"/>
        <end position="140"/>
    </location>
</feature>
<evidence type="ECO:0000313" key="3">
    <source>
        <dbReference type="EMBL" id="QCK15121.1"/>
    </source>
</evidence>
<gene>
    <name evidence="3" type="ORF">DCC35_10365</name>
</gene>
<dbReference type="EMBL" id="CP028923">
    <property type="protein sequence ID" value="QCK15121.1"/>
    <property type="molecule type" value="Genomic_DNA"/>
</dbReference>
<evidence type="ECO:0000313" key="4">
    <source>
        <dbReference type="Proteomes" id="UP000298616"/>
    </source>
</evidence>
<evidence type="ECO:0008006" key="5">
    <source>
        <dbReference type="Google" id="ProtNLM"/>
    </source>
</evidence>
<name>A0A4D7JHM1_9BACT</name>
<evidence type="ECO:0000256" key="1">
    <source>
        <dbReference type="SAM" id="Phobius"/>
    </source>
</evidence>
<feature type="chain" id="PRO_5020947921" description="DUF5683 domain-containing protein" evidence="2">
    <location>
        <begin position="21"/>
        <end position="206"/>
    </location>
</feature>
<dbReference type="OrthoDB" id="1122568at2"/>
<dbReference type="Proteomes" id="UP000298616">
    <property type="component" value="Chromosome"/>
</dbReference>
<feature type="signal peptide" evidence="2">
    <location>
        <begin position="1"/>
        <end position="20"/>
    </location>
</feature>
<accession>A0A4D7JHM1</accession>
<dbReference type="InterPro" id="IPR054261">
    <property type="entry name" value="DUF6992"/>
</dbReference>
<evidence type="ECO:0000256" key="2">
    <source>
        <dbReference type="SAM" id="SignalP"/>
    </source>
</evidence>
<keyword evidence="1" id="KW-0472">Membrane</keyword>
<reference evidence="3 4" key="1">
    <citation type="submission" date="2018-04" db="EMBL/GenBank/DDBJ databases">
        <title>Complete genome uncultured novel isolate.</title>
        <authorList>
            <person name="Merlino G."/>
        </authorList>
    </citation>
    <scope>NUCLEOTIDE SEQUENCE [LARGE SCALE GENOMIC DNA]</scope>
    <source>
        <strain evidence="4">R1DC9</strain>
    </source>
</reference>
<dbReference type="KEGG" id="fpf:DCC35_10365"/>
<keyword evidence="1" id="KW-0812">Transmembrane</keyword>
<keyword evidence="4" id="KW-1185">Reference proteome</keyword>
<protein>
    <recommendedName>
        <fullName evidence="5">DUF5683 domain-containing protein</fullName>
    </recommendedName>
</protein>
<feature type="transmembrane region" description="Helical" evidence="1">
    <location>
        <begin position="161"/>
        <end position="178"/>
    </location>
</feature>
<dbReference type="AlphaFoldDB" id="A0A4D7JHM1"/>
<keyword evidence="1" id="KW-1133">Transmembrane helix</keyword>
<dbReference type="Pfam" id="PF22503">
    <property type="entry name" value="DUF6992"/>
    <property type="match status" value="1"/>
</dbReference>
<dbReference type="RefSeq" id="WP_137090706.1">
    <property type="nucleotide sequence ID" value="NZ_CP028923.1"/>
</dbReference>
<organism evidence="3 4">
    <name type="scientific">Mangrovivirga cuniculi</name>
    <dbReference type="NCBI Taxonomy" id="2715131"/>
    <lineage>
        <taxon>Bacteria</taxon>
        <taxon>Pseudomonadati</taxon>
        <taxon>Bacteroidota</taxon>
        <taxon>Cytophagia</taxon>
        <taxon>Cytophagales</taxon>
        <taxon>Mangrovivirgaceae</taxon>
        <taxon>Mangrovivirga</taxon>
    </lineage>
</organism>
<sequence>MKLKINLFFFFLFLFFAAYSQNNSDDISLPDLASYNKERNKINQTGMIILSSWAVSNIAINGGILLGSDSFSKENKYFMQMNIYWNAVNLVIGGFGLYSAINGNNNLSLANSITEQSSIEKILLLNTGLDVAYIAGGFWLREKGKNSSKNPERWKGFGKSLILQGGFLLGFDLVLYFIHSNHSEQLNNIVEMISLNENGVGFKFNF</sequence>
<proteinExistence type="predicted"/>
<feature type="transmembrane region" description="Helical" evidence="1">
    <location>
        <begin position="83"/>
        <end position="101"/>
    </location>
</feature>
<feature type="transmembrane region" description="Helical" evidence="1">
    <location>
        <begin position="46"/>
        <end position="71"/>
    </location>
</feature>
<keyword evidence="2" id="KW-0732">Signal</keyword>